<organism evidence="15 16">
    <name type="scientific">Ruegeria atlantica</name>
    <dbReference type="NCBI Taxonomy" id="81569"/>
    <lineage>
        <taxon>Bacteria</taxon>
        <taxon>Pseudomonadati</taxon>
        <taxon>Pseudomonadota</taxon>
        <taxon>Alphaproteobacteria</taxon>
        <taxon>Rhodobacterales</taxon>
        <taxon>Roseobacteraceae</taxon>
        <taxon>Ruegeria</taxon>
    </lineage>
</organism>
<keyword evidence="11 13" id="KW-0472">Membrane</keyword>
<comment type="subcellular location">
    <subcellularLocation>
        <location evidence="2 13">Cell membrane</location>
        <topology evidence="2 13">Multi-pass membrane protein</topology>
    </subcellularLocation>
</comment>
<evidence type="ECO:0000256" key="5">
    <source>
        <dbReference type="ARBA" id="ARBA00022475"/>
    </source>
</evidence>
<sequence>MSKYLIIPVAISIGLLLWFWGSGGFDHLAAWAAGEQREFQNQIARSLRAARAEQPEAVATLLTVCFAYGFFHAIGPGHGKVLIGGYGLGRNVAFLRLSAISLLSSLGQAVTAVVLVYAGVLVFQMSRASLVDTTERVMAPISYGAIAAIGLWLIFRSIRSFARRHRSEKAHHHEHTHDHHHPHDEDHKHHDHDHGVCADCGHRHGPTADEVAQVGSLREAVVLIAGIAARPCTGALFVLILTWQMGIAMVGIAGAFAMALGTATVTTLVGWTSFGLRGGLLASASATRFASVLAPTIELVAGLLIAVIASGLLLRAI</sequence>
<keyword evidence="9" id="KW-0406">Ion transport</keyword>
<dbReference type="GO" id="GO:0015099">
    <property type="term" value="F:nickel cation transmembrane transporter activity"/>
    <property type="evidence" value="ECO:0007669"/>
    <property type="project" value="UniProtKB-UniRule"/>
</dbReference>
<evidence type="ECO:0000256" key="13">
    <source>
        <dbReference type="RuleBase" id="RU362101"/>
    </source>
</evidence>
<keyword evidence="5" id="KW-1003">Cell membrane</keyword>
<dbReference type="STRING" id="81569.RUM4293_02062"/>
<evidence type="ECO:0000256" key="3">
    <source>
        <dbReference type="ARBA" id="ARBA00022426"/>
    </source>
</evidence>
<keyword evidence="12" id="KW-0170">Cobalt</keyword>
<feature type="compositionally biased region" description="Basic and acidic residues" evidence="14">
    <location>
        <begin position="175"/>
        <end position="192"/>
    </location>
</feature>
<feature type="region of interest" description="Disordered" evidence="14">
    <location>
        <begin position="166"/>
        <end position="192"/>
    </location>
</feature>
<evidence type="ECO:0000256" key="11">
    <source>
        <dbReference type="ARBA" id="ARBA00023136"/>
    </source>
</evidence>
<reference evidence="15 16" key="1">
    <citation type="submission" date="2015-09" db="EMBL/GenBank/DDBJ databases">
        <authorList>
            <consortium name="Swine Surveillance"/>
        </authorList>
    </citation>
    <scope>NUCLEOTIDE SEQUENCE [LARGE SCALE GENOMIC DNA]</scope>
    <source>
        <strain evidence="15 16">CECT 4292</strain>
    </source>
</reference>
<keyword evidence="7 13" id="KW-0812">Transmembrane</keyword>
<keyword evidence="6" id="KW-0533">Nickel</keyword>
<evidence type="ECO:0000256" key="12">
    <source>
        <dbReference type="ARBA" id="ARBA00023285"/>
    </source>
</evidence>
<feature type="transmembrane region" description="Helical" evidence="13">
    <location>
        <begin position="56"/>
        <end position="74"/>
    </location>
</feature>
<dbReference type="GO" id="GO:0005886">
    <property type="term" value="C:plasma membrane"/>
    <property type="evidence" value="ECO:0007669"/>
    <property type="project" value="UniProtKB-SubCell"/>
</dbReference>
<evidence type="ECO:0000256" key="1">
    <source>
        <dbReference type="ARBA" id="ARBA00002510"/>
    </source>
</evidence>
<dbReference type="AlphaFoldDB" id="A0A0N7LR94"/>
<keyword evidence="10" id="KW-0921">Nickel transport</keyword>
<dbReference type="OrthoDB" id="9812956at2"/>
<dbReference type="InterPro" id="IPR011541">
    <property type="entry name" value="Ni/Co_transpt_high_affinity"/>
</dbReference>
<evidence type="ECO:0000313" key="16">
    <source>
        <dbReference type="Proteomes" id="UP000050783"/>
    </source>
</evidence>
<evidence type="ECO:0000256" key="4">
    <source>
        <dbReference type="ARBA" id="ARBA00022448"/>
    </source>
</evidence>
<dbReference type="Pfam" id="PF03824">
    <property type="entry name" value="NicO"/>
    <property type="match status" value="1"/>
</dbReference>
<feature type="transmembrane region" description="Helical" evidence="13">
    <location>
        <begin position="94"/>
        <end position="117"/>
    </location>
</feature>
<dbReference type="PANTHER" id="PTHR40659">
    <property type="entry name" value="NICKEL/COBALT EFFLUX SYSTEM RCNA"/>
    <property type="match status" value="1"/>
</dbReference>
<dbReference type="Proteomes" id="UP000050783">
    <property type="component" value="Unassembled WGS sequence"/>
</dbReference>
<dbReference type="EMBL" id="CYPU01000072">
    <property type="protein sequence ID" value="CUH50188.1"/>
    <property type="molecule type" value="Genomic_DNA"/>
</dbReference>
<proteinExistence type="inferred from homology"/>
<accession>A0A0N7LR94</accession>
<comment type="similarity">
    <text evidence="13">Belongs to the NiCoT transporter (TC 2.A.52) family.</text>
</comment>
<feature type="transmembrane region" description="Helical" evidence="13">
    <location>
        <begin position="137"/>
        <end position="155"/>
    </location>
</feature>
<keyword evidence="8 13" id="KW-1133">Transmembrane helix</keyword>
<dbReference type="RefSeq" id="WP_058279498.1">
    <property type="nucleotide sequence ID" value="NZ_CYPU01000072.1"/>
</dbReference>
<evidence type="ECO:0000256" key="9">
    <source>
        <dbReference type="ARBA" id="ARBA00023065"/>
    </source>
</evidence>
<evidence type="ECO:0000256" key="8">
    <source>
        <dbReference type="ARBA" id="ARBA00022989"/>
    </source>
</evidence>
<keyword evidence="4 13" id="KW-0813">Transport</keyword>
<dbReference type="GO" id="GO:0032025">
    <property type="term" value="P:response to cobalt ion"/>
    <property type="evidence" value="ECO:0007669"/>
    <property type="project" value="TreeGrafter"/>
</dbReference>
<evidence type="ECO:0000256" key="6">
    <source>
        <dbReference type="ARBA" id="ARBA00022596"/>
    </source>
</evidence>
<dbReference type="GO" id="GO:0010045">
    <property type="term" value="P:response to nickel cation"/>
    <property type="evidence" value="ECO:0007669"/>
    <property type="project" value="TreeGrafter"/>
</dbReference>
<dbReference type="GeneID" id="55495518"/>
<feature type="transmembrane region" description="Helical" evidence="13">
    <location>
        <begin position="292"/>
        <end position="314"/>
    </location>
</feature>
<dbReference type="PANTHER" id="PTHR40659:SF1">
    <property type="entry name" value="NICKEL_COBALT EFFLUX SYSTEM RCNA"/>
    <property type="match status" value="1"/>
</dbReference>
<evidence type="ECO:0000256" key="10">
    <source>
        <dbReference type="ARBA" id="ARBA00023112"/>
    </source>
</evidence>
<dbReference type="GO" id="GO:0046583">
    <property type="term" value="F:monoatomic cation efflux transmembrane transporter activity"/>
    <property type="evidence" value="ECO:0007669"/>
    <property type="project" value="TreeGrafter"/>
</dbReference>
<dbReference type="InterPro" id="IPR051224">
    <property type="entry name" value="NiCoT_RcnA"/>
</dbReference>
<evidence type="ECO:0000256" key="7">
    <source>
        <dbReference type="ARBA" id="ARBA00022692"/>
    </source>
</evidence>
<evidence type="ECO:0000256" key="2">
    <source>
        <dbReference type="ARBA" id="ARBA00004651"/>
    </source>
</evidence>
<feature type="transmembrane region" description="Helical" evidence="13">
    <location>
        <begin position="247"/>
        <end position="271"/>
    </location>
</feature>
<evidence type="ECO:0000313" key="15">
    <source>
        <dbReference type="EMBL" id="CUH50188.1"/>
    </source>
</evidence>
<comment type="function">
    <text evidence="1">Efflux system for nickel and cobalt.</text>
</comment>
<protein>
    <recommendedName>
        <fullName evidence="13">Nickel/cobalt efflux system</fullName>
    </recommendedName>
</protein>
<gene>
    <name evidence="15" type="ORF">RUA4292_04394</name>
</gene>
<dbReference type="GO" id="GO:0006824">
    <property type="term" value="P:cobalt ion transport"/>
    <property type="evidence" value="ECO:0007669"/>
    <property type="project" value="UniProtKB-KW"/>
</dbReference>
<name>A0A0N7LR94_9RHOB</name>
<evidence type="ECO:0000256" key="14">
    <source>
        <dbReference type="SAM" id="MobiDB-lite"/>
    </source>
</evidence>
<keyword evidence="3" id="KW-0171">Cobalt transport</keyword>